<sequence length="102" mass="12218">MSTEEYWLKIKEYFLKMRDVQKQGESLKIKKKMFAMLNKEGNFVIKLPKDRVNELLRIKEGKPYDPGNGKIMKEWVIIPVEFSDKWINYTKEAKKFAESLIK</sequence>
<keyword evidence="2" id="KW-1185">Reference proteome</keyword>
<dbReference type="RefSeq" id="WP_147663912.1">
    <property type="nucleotide sequence ID" value="NZ_CP042905.2"/>
</dbReference>
<organism evidence="1 2">
    <name type="scientific">Promethearchaeum syntrophicum</name>
    <dbReference type="NCBI Taxonomy" id="2594042"/>
    <lineage>
        <taxon>Archaea</taxon>
        <taxon>Promethearchaeati</taxon>
        <taxon>Promethearchaeota</taxon>
        <taxon>Promethearchaeia</taxon>
        <taxon>Promethearchaeales</taxon>
        <taxon>Promethearchaeaceae</taxon>
        <taxon>Promethearchaeum</taxon>
    </lineage>
</organism>
<dbReference type="GeneID" id="41330802"/>
<reference evidence="1 2" key="1">
    <citation type="journal article" date="2020" name="Nature">
        <title>Isolation of an archaeon at the prokaryote-eukaryote interface.</title>
        <authorList>
            <person name="Imachi H."/>
            <person name="Nobu M.K."/>
            <person name="Nakahara N."/>
            <person name="Morono Y."/>
            <person name="Ogawara M."/>
            <person name="Takaki Y."/>
            <person name="Takano Y."/>
            <person name="Uematsu K."/>
            <person name="Ikuta T."/>
            <person name="Ito M."/>
            <person name="Matsui Y."/>
            <person name="Miyazaki M."/>
            <person name="Murata K."/>
            <person name="Saito Y."/>
            <person name="Sakai S."/>
            <person name="Song C."/>
            <person name="Tasumi E."/>
            <person name="Yamanaka Y."/>
            <person name="Yamaguchi T."/>
            <person name="Kamagata Y."/>
            <person name="Tamaki H."/>
            <person name="Takai K."/>
        </authorList>
    </citation>
    <scope>NUCLEOTIDE SEQUENCE [LARGE SCALE GENOMIC DNA]</scope>
    <source>
        <strain evidence="1 2">MK-D1</strain>
    </source>
</reference>
<name>A0A5B9DCY9_9ARCH</name>
<dbReference type="EMBL" id="CP042905">
    <property type="protein sequence ID" value="QEE16992.1"/>
    <property type="molecule type" value="Genomic_DNA"/>
</dbReference>
<evidence type="ECO:0000313" key="1">
    <source>
        <dbReference type="EMBL" id="QEE16992.1"/>
    </source>
</evidence>
<evidence type="ECO:0000313" key="2">
    <source>
        <dbReference type="Proteomes" id="UP000321408"/>
    </source>
</evidence>
<dbReference type="KEGG" id="psyt:DSAG12_02824"/>
<dbReference type="AlphaFoldDB" id="A0A5B9DCY9"/>
<dbReference type="Proteomes" id="UP000321408">
    <property type="component" value="Chromosome"/>
</dbReference>
<evidence type="ECO:0008006" key="3">
    <source>
        <dbReference type="Google" id="ProtNLM"/>
    </source>
</evidence>
<dbReference type="OrthoDB" id="386515at2157"/>
<accession>A0A5B9DCY9</accession>
<proteinExistence type="predicted"/>
<gene>
    <name evidence="1" type="ORF">DSAG12_02824</name>
</gene>
<reference evidence="1 2" key="2">
    <citation type="journal article" date="2024" name="Int. J. Syst. Evol. Microbiol.">
        <title>Promethearchaeum syntrophicum gen. nov., sp. nov., an anaerobic, obligately syntrophic archaeon, the first isolate of the lineage 'Asgard' archaea, and proposal of the new archaeal phylum Promethearchaeota phyl. nov. and kingdom Promethearchaeati regn. nov.</title>
        <authorList>
            <person name="Imachi H."/>
            <person name="Nobu M.K."/>
            <person name="Kato S."/>
            <person name="Takaki Y."/>
            <person name="Miyazaki M."/>
            <person name="Miyata M."/>
            <person name="Ogawara M."/>
            <person name="Saito Y."/>
            <person name="Sakai S."/>
            <person name="Tahara Y.O."/>
            <person name="Takano Y."/>
            <person name="Tasumi E."/>
            <person name="Uematsu K."/>
            <person name="Yoshimura T."/>
            <person name="Itoh T."/>
            <person name="Ohkuma M."/>
            <person name="Takai K."/>
        </authorList>
    </citation>
    <scope>NUCLEOTIDE SEQUENCE [LARGE SCALE GENOMIC DNA]</scope>
    <source>
        <strain evidence="1 2">MK-D1</strain>
    </source>
</reference>
<protein>
    <recommendedName>
        <fullName evidence="3">TfoX N-terminal domain-containing protein</fullName>
    </recommendedName>
</protein>